<evidence type="ECO:0000256" key="1">
    <source>
        <dbReference type="SAM" id="MobiDB-lite"/>
    </source>
</evidence>
<feature type="compositionally biased region" description="Polar residues" evidence="1">
    <location>
        <begin position="407"/>
        <end position="420"/>
    </location>
</feature>
<keyword evidence="5" id="KW-1185">Reference proteome</keyword>
<feature type="region of interest" description="Disordered" evidence="1">
    <location>
        <begin position="392"/>
        <end position="471"/>
    </location>
</feature>
<feature type="compositionally biased region" description="Basic and acidic residues" evidence="1">
    <location>
        <begin position="164"/>
        <end position="210"/>
    </location>
</feature>
<feature type="compositionally biased region" description="Basic and acidic residues" evidence="1">
    <location>
        <begin position="331"/>
        <end position="345"/>
    </location>
</feature>
<accession>A0ABR1E2W9</accession>
<dbReference type="InterPro" id="IPR055352">
    <property type="entry name" value="CCD_aECM"/>
</dbReference>
<dbReference type="EMBL" id="JAVFWL010000005">
    <property type="protein sequence ID" value="KAK6756585.1"/>
    <property type="molecule type" value="Genomic_DNA"/>
</dbReference>
<comment type="caution">
    <text evidence="4">The sequence shown here is derived from an EMBL/GenBank/DDBJ whole genome shotgun (WGS) entry which is preliminary data.</text>
</comment>
<feature type="compositionally biased region" description="Basic and acidic residues" evidence="1">
    <location>
        <begin position="304"/>
        <end position="322"/>
    </location>
</feature>
<feature type="compositionally biased region" description="Basic and acidic residues" evidence="1">
    <location>
        <begin position="217"/>
        <end position="286"/>
    </location>
</feature>
<feature type="region of interest" description="Disordered" evidence="1">
    <location>
        <begin position="164"/>
        <end position="349"/>
    </location>
</feature>
<proteinExistence type="predicted"/>
<organism evidence="4 5">
    <name type="scientific">Necator americanus</name>
    <name type="common">Human hookworm</name>
    <dbReference type="NCBI Taxonomy" id="51031"/>
    <lineage>
        <taxon>Eukaryota</taxon>
        <taxon>Metazoa</taxon>
        <taxon>Ecdysozoa</taxon>
        <taxon>Nematoda</taxon>
        <taxon>Chromadorea</taxon>
        <taxon>Rhabditida</taxon>
        <taxon>Rhabditina</taxon>
        <taxon>Rhabditomorpha</taxon>
        <taxon>Strongyloidea</taxon>
        <taxon>Ancylostomatidae</taxon>
        <taxon>Bunostominae</taxon>
        <taxon>Necator</taxon>
    </lineage>
</organism>
<evidence type="ECO:0000313" key="5">
    <source>
        <dbReference type="Proteomes" id="UP001303046"/>
    </source>
</evidence>
<feature type="chain" id="PRO_5046655052" description="aECM cysteine-cradle domain-containing protein" evidence="2">
    <location>
        <begin position="18"/>
        <end position="696"/>
    </location>
</feature>
<keyword evidence="2" id="KW-0732">Signal</keyword>
<dbReference type="Pfam" id="PF23626">
    <property type="entry name" value="CCD_aECM"/>
    <property type="match status" value="1"/>
</dbReference>
<sequence length="696" mass="82439">MTRIVFAFLGLILVAHTKKNFRTGDVPVGFDNFSLEESSNYSNENDVRKNITQMVEGIVATDNDALQKEKEAQELARTIELEQQKIQQLKEERERIAKQKKEQIERLKKEQAIEQARIEAARAQRKRMEMLEEQRRKLAEAKKERERQEKMLADLERQKQREIERLQKEKEKQRQKLEEERRHLLEEEQRRKKEEEEQKREEEERKRRLEEQEEEEERRHSLEEERRQEEAEQTKIEEKGREQEHEEYRRVKETGKQKRKEKEERKQKREHDKERSTREEERLKQEQEEELREDLQRRLQTQSRIEEGEKRRTEEGRGEKIPAKRAPFPNKEIEVKLKEGDRENSNRISSIRKVPKELEYKIERRRQELLTRFGSQALTNNSQNDIWRKYTAANGVEPKEERDTAPSIASSVDDSNQENSVDPAYFEDTERYNPPVESSTYLAIKKKRKNKKRKSRRKAHGTKTLSSTKWKHGKELTYDKVSSFSVYIEEQAPATFLGKWAEPSEEPYLKVFPSMTPEPSSPKTLAVVVQPTLRSESNSEDHHTAHNTEVVVSELPQPFNKEQYLREYYEKYYKEWYRQHNEANTVPSVGELPQNRRKISIQLGKNSVSAEESVGEPVVEKSYGDPPQVETNAANILSAEQLNSICVNIQKTTQSFGIKDPRTFALNNCSLIKIYYKQIANFAGDVRTDQSRDGIL</sequence>
<gene>
    <name evidence="4" type="primary">Necator_chrV.g19585</name>
    <name evidence="4" type="ORF">RB195_014793</name>
</gene>
<dbReference type="Proteomes" id="UP001303046">
    <property type="component" value="Unassembled WGS sequence"/>
</dbReference>
<feature type="signal peptide" evidence="2">
    <location>
        <begin position="1"/>
        <end position="17"/>
    </location>
</feature>
<evidence type="ECO:0000256" key="2">
    <source>
        <dbReference type="SAM" id="SignalP"/>
    </source>
</evidence>
<feature type="domain" description="aECM cysteine-cradle" evidence="3">
    <location>
        <begin position="643"/>
        <end position="679"/>
    </location>
</feature>
<feature type="compositionally biased region" description="Basic residues" evidence="1">
    <location>
        <begin position="444"/>
        <end position="461"/>
    </location>
</feature>
<evidence type="ECO:0000259" key="3">
    <source>
        <dbReference type="Pfam" id="PF23626"/>
    </source>
</evidence>
<reference evidence="4 5" key="1">
    <citation type="submission" date="2023-08" db="EMBL/GenBank/DDBJ databases">
        <title>A Necator americanus chromosomal reference genome.</title>
        <authorList>
            <person name="Ilik V."/>
            <person name="Petrzelkova K.J."/>
            <person name="Pardy F."/>
            <person name="Fuh T."/>
            <person name="Niatou-Singa F.S."/>
            <person name="Gouil Q."/>
            <person name="Baker L."/>
            <person name="Ritchie M.E."/>
            <person name="Jex A.R."/>
            <person name="Gazzola D."/>
            <person name="Li H."/>
            <person name="Toshio Fujiwara R."/>
            <person name="Zhan B."/>
            <person name="Aroian R.V."/>
            <person name="Pafco B."/>
            <person name="Schwarz E.M."/>
        </authorList>
    </citation>
    <scope>NUCLEOTIDE SEQUENCE [LARGE SCALE GENOMIC DNA]</scope>
    <source>
        <strain evidence="4 5">Aroian</strain>
        <tissue evidence="4">Whole animal</tissue>
    </source>
</reference>
<protein>
    <recommendedName>
        <fullName evidence="3">aECM cysteine-cradle domain-containing protein</fullName>
    </recommendedName>
</protein>
<evidence type="ECO:0000313" key="4">
    <source>
        <dbReference type="EMBL" id="KAK6756585.1"/>
    </source>
</evidence>
<name>A0ABR1E2W9_NECAM</name>